<evidence type="ECO:0000313" key="2">
    <source>
        <dbReference type="Proteomes" id="UP000192477"/>
    </source>
</evidence>
<evidence type="ECO:0008006" key="3">
    <source>
        <dbReference type="Google" id="ProtNLM"/>
    </source>
</evidence>
<dbReference type="AlphaFoldDB" id="A0A1V8YP42"/>
<organism evidence="1 2">
    <name type="scientific">Enterococcus villorum</name>
    <dbReference type="NCBI Taxonomy" id="112904"/>
    <lineage>
        <taxon>Bacteria</taxon>
        <taxon>Bacillati</taxon>
        <taxon>Bacillota</taxon>
        <taxon>Bacilli</taxon>
        <taxon>Lactobacillales</taxon>
        <taxon>Enterococcaceae</taxon>
        <taxon>Enterococcus</taxon>
    </lineage>
</organism>
<protein>
    <recommendedName>
        <fullName evidence="3">Helix-turn-helix domain-containing protein</fullName>
    </recommendedName>
</protein>
<dbReference type="Gene3D" id="1.10.10.10">
    <property type="entry name" value="Winged helix-like DNA-binding domain superfamily/Winged helix DNA-binding domain"/>
    <property type="match status" value="1"/>
</dbReference>
<accession>A0A1V8YP42</accession>
<evidence type="ECO:0000313" key="1">
    <source>
        <dbReference type="EMBL" id="OQO68435.1"/>
    </source>
</evidence>
<reference evidence="1 2" key="1">
    <citation type="journal article" date="2017" name="BMC Microbiol.">
        <title>Comparative genomics of Enterococcus spp. isolated from bovine feces.</title>
        <authorList>
            <person name="Beukers A.G."/>
            <person name="Zaheer R."/>
            <person name="Goji N."/>
            <person name="Amoako K.K."/>
            <person name="Chaves A.V."/>
            <person name="Ward M.P."/>
            <person name="McAllister T.A."/>
        </authorList>
    </citation>
    <scope>NUCLEOTIDE SEQUENCE [LARGE SCALE GENOMIC DNA]</scope>
    <source>
        <strain evidence="1 2">F1129D 143</strain>
    </source>
</reference>
<comment type="caution">
    <text evidence="1">The sequence shown here is derived from an EMBL/GenBank/DDBJ whole genome shotgun (WGS) entry which is preliminary data.</text>
</comment>
<dbReference type="InterPro" id="IPR036388">
    <property type="entry name" value="WH-like_DNA-bd_sf"/>
</dbReference>
<dbReference type="Proteomes" id="UP000192477">
    <property type="component" value="Unassembled WGS sequence"/>
</dbReference>
<gene>
    <name evidence="1" type="ORF">BH747_12040</name>
</gene>
<name>A0A1V8YP42_9ENTE</name>
<dbReference type="OrthoDB" id="3393149at2"/>
<proteinExistence type="predicted"/>
<dbReference type="EMBL" id="MJEA01000017">
    <property type="protein sequence ID" value="OQO68435.1"/>
    <property type="molecule type" value="Genomic_DNA"/>
</dbReference>
<sequence length="70" mass="8338">MSFEPRKRNTTQPKKEENLRRAIEISRIFRVSPATVTRWTKREINPLPSKKKGNVVLIDLDVAKKWFEEE</sequence>
<dbReference type="STRING" id="112904.BH747_12040"/>